<gene>
    <name evidence="1" type="ORF">CC86DRAFT_373882</name>
</gene>
<dbReference type="PANTHER" id="PTHR34714">
    <property type="entry name" value="EGF-LIKE DOMAIN-CONTAINING PROTEIN"/>
    <property type="match status" value="1"/>
</dbReference>
<proteinExistence type="predicted"/>
<dbReference type="PANTHER" id="PTHR34714:SF2">
    <property type="entry name" value="EGF-LIKE DOMAIN-CONTAINING PROTEIN"/>
    <property type="match status" value="1"/>
</dbReference>
<keyword evidence="2" id="KW-1185">Reference proteome</keyword>
<dbReference type="OrthoDB" id="3763773at2759"/>
<organism evidence="1 2">
    <name type="scientific">Ophiobolus disseminans</name>
    <dbReference type="NCBI Taxonomy" id="1469910"/>
    <lineage>
        <taxon>Eukaryota</taxon>
        <taxon>Fungi</taxon>
        <taxon>Dikarya</taxon>
        <taxon>Ascomycota</taxon>
        <taxon>Pezizomycotina</taxon>
        <taxon>Dothideomycetes</taxon>
        <taxon>Pleosporomycetidae</taxon>
        <taxon>Pleosporales</taxon>
        <taxon>Pleosporineae</taxon>
        <taxon>Phaeosphaeriaceae</taxon>
        <taxon>Ophiobolus</taxon>
    </lineage>
</organism>
<evidence type="ECO:0000313" key="2">
    <source>
        <dbReference type="Proteomes" id="UP000799424"/>
    </source>
</evidence>
<protein>
    <submittedName>
        <fullName evidence="1">Uncharacterized protein</fullName>
    </submittedName>
</protein>
<reference evidence="1" key="1">
    <citation type="journal article" date="2020" name="Stud. Mycol.">
        <title>101 Dothideomycetes genomes: a test case for predicting lifestyles and emergence of pathogens.</title>
        <authorList>
            <person name="Haridas S."/>
            <person name="Albert R."/>
            <person name="Binder M."/>
            <person name="Bloem J."/>
            <person name="Labutti K."/>
            <person name="Salamov A."/>
            <person name="Andreopoulos B."/>
            <person name="Baker S."/>
            <person name="Barry K."/>
            <person name="Bills G."/>
            <person name="Bluhm B."/>
            <person name="Cannon C."/>
            <person name="Castanera R."/>
            <person name="Culley D."/>
            <person name="Daum C."/>
            <person name="Ezra D."/>
            <person name="Gonzalez J."/>
            <person name="Henrissat B."/>
            <person name="Kuo A."/>
            <person name="Liang C."/>
            <person name="Lipzen A."/>
            <person name="Lutzoni F."/>
            <person name="Magnuson J."/>
            <person name="Mondo S."/>
            <person name="Nolan M."/>
            <person name="Ohm R."/>
            <person name="Pangilinan J."/>
            <person name="Park H.-J."/>
            <person name="Ramirez L."/>
            <person name="Alfaro M."/>
            <person name="Sun H."/>
            <person name="Tritt A."/>
            <person name="Yoshinaga Y."/>
            <person name="Zwiers L.-H."/>
            <person name="Turgeon B."/>
            <person name="Goodwin S."/>
            <person name="Spatafora J."/>
            <person name="Crous P."/>
            <person name="Grigoriev I."/>
        </authorList>
    </citation>
    <scope>NUCLEOTIDE SEQUENCE</scope>
    <source>
        <strain evidence="1">CBS 113818</strain>
    </source>
</reference>
<accession>A0A6A6ZL43</accession>
<dbReference type="Proteomes" id="UP000799424">
    <property type="component" value="Unassembled WGS sequence"/>
</dbReference>
<dbReference type="AlphaFoldDB" id="A0A6A6ZL43"/>
<name>A0A6A6ZL43_9PLEO</name>
<evidence type="ECO:0000313" key="1">
    <source>
        <dbReference type="EMBL" id="KAF2820947.1"/>
    </source>
</evidence>
<dbReference type="EMBL" id="MU006238">
    <property type="protein sequence ID" value="KAF2820947.1"/>
    <property type="molecule type" value="Genomic_DNA"/>
</dbReference>
<sequence>MDVRKATELTLSALTLKEKTLARDMLYSEQYHKDTLSAWIRAPVLNLKQALEKSRAGANQAGFKAEFISIFCDVLEIDTGTEVLPEKNGEKPVPFEINLYARRLDYNQTSGSAVHIRFERNCEFFFWTSRLPADFSITYDGQGLPKQKHAPKIAKDDFGVILRLEKPSAGISNEPLPPPDEAMHNINYLNLIDDDGKLKSKAYLNDDLPRLLQFQLLIAQTHTTLDRGLAVNLLNYVVAATANPRAGEIHFKATAMLSSLLVDSSIVAVPSVNIYASKQILKARLTAALAFEQAFRDFSLEASNRKVQTQTALDLLRKSQDAIQTYAFIKDIRQREYDNAVIANTKAQKTFQSNQSNLDRLGTNFQAGVEEWKEAEKEKAAMEVLKGLVMVGLAIGATVATGGAAAVTIPAAGAAVVNTASKIAALIEKLKQIYEKIKEIYEKIKPVIEKLQQVVKTISSVIATLRKFDGATTGTKTLKLSADSSDVFNATAEWRRFDITVREMEDSLRGYEIRGKEEYFHELKILVPNGECFILTQANLVKTGDELATVLVQSEAERRNESRLSLTALRVSTDLDILDLLVRAMFDRVLTIRSLVYLDFLTYSSAEEYHTLSKGPVITLSPVKPVVDYLEDVVKLQGAVVAFGSRVLVQQRSFTLGSLAGFADASALAAAITDGQALSVPVRPGLELFQDFGRIRLSRARCFLDGAKLSSTADPQKSSLPLRMELHTEAQFFDLPLEERAKPELGPVIPRIFLGASRKVLFEYLPSDNSTPCDGWYGQELDYTKFTPLTNWAVKIIGGAHGTLSVADLDLSGLKGLKMEFLCDFSLR</sequence>